<dbReference type="PANTHER" id="PTHR10877">
    <property type="entry name" value="POLYCYSTIN FAMILY MEMBER"/>
    <property type="match status" value="1"/>
</dbReference>
<accession>L1IMM2</accession>
<dbReference type="PaxDb" id="55529-EKX37506"/>
<feature type="coiled-coil region" evidence="2">
    <location>
        <begin position="244"/>
        <end position="271"/>
    </location>
</feature>
<proteinExistence type="predicted"/>
<evidence type="ECO:0000313" key="5">
    <source>
        <dbReference type="EMBL" id="EKX37506.1"/>
    </source>
</evidence>
<evidence type="ECO:0000256" key="3">
    <source>
        <dbReference type="SAM" id="MobiDB-lite"/>
    </source>
</evidence>
<dbReference type="Proteomes" id="UP000011087">
    <property type="component" value="Unassembled WGS sequence"/>
</dbReference>
<evidence type="ECO:0000313" key="6">
    <source>
        <dbReference type="EnsemblProtists" id="EKX37506"/>
    </source>
</evidence>
<reference evidence="6" key="3">
    <citation type="submission" date="2016-03" db="UniProtKB">
        <authorList>
            <consortium name="EnsemblProtists"/>
        </authorList>
    </citation>
    <scope>IDENTIFICATION</scope>
</reference>
<comment type="caution">
    <text evidence="1">Lacks conserved residue(s) required for the propagation of feature annotation.</text>
</comment>
<dbReference type="InterPro" id="IPR051223">
    <property type="entry name" value="Polycystin"/>
</dbReference>
<dbReference type="KEGG" id="gtt:GUITHDRAFT_144940"/>
<name>L1IMM2_GUITC</name>
<evidence type="ECO:0000256" key="1">
    <source>
        <dbReference type="PROSITE-ProRule" id="PRU00152"/>
    </source>
</evidence>
<dbReference type="SUPFAM" id="SSF49723">
    <property type="entry name" value="Lipase/lipooxygenase domain (PLAT/LH2 domain)"/>
    <property type="match status" value="1"/>
</dbReference>
<dbReference type="AlphaFoldDB" id="L1IMM2"/>
<dbReference type="OrthoDB" id="5322100at2759"/>
<dbReference type="PROSITE" id="PS50095">
    <property type="entry name" value="PLAT"/>
    <property type="match status" value="1"/>
</dbReference>
<feature type="compositionally biased region" description="Basic and acidic residues" evidence="3">
    <location>
        <begin position="1"/>
        <end position="10"/>
    </location>
</feature>
<dbReference type="eggNOG" id="KOG3599">
    <property type="taxonomic scope" value="Eukaryota"/>
</dbReference>
<dbReference type="RefSeq" id="XP_005824486.1">
    <property type="nucleotide sequence ID" value="XM_005824429.1"/>
</dbReference>
<dbReference type="HOGENOM" id="CLU_669888_0_0_1"/>
<dbReference type="GO" id="GO:0016020">
    <property type="term" value="C:membrane"/>
    <property type="evidence" value="ECO:0007669"/>
    <property type="project" value="TreeGrafter"/>
</dbReference>
<dbReference type="GeneID" id="17294281"/>
<feature type="region of interest" description="Disordered" evidence="3">
    <location>
        <begin position="1"/>
        <end position="39"/>
    </location>
</feature>
<feature type="region of interest" description="Disordered" evidence="3">
    <location>
        <begin position="216"/>
        <end position="244"/>
    </location>
</feature>
<feature type="domain" description="PLAT" evidence="4">
    <location>
        <begin position="297"/>
        <end position="411"/>
    </location>
</feature>
<dbReference type="Gene3D" id="2.60.60.20">
    <property type="entry name" value="PLAT/LH2 domain"/>
    <property type="match status" value="1"/>
</dbReference>
<dbReference type="PANTHER" id="PTHR10877:SF183">
    <property type="entry name" value="AT14535P-RELATED"/>
    <property type="match status" value="1"/>
</dbReference>
<protein>
    <recommendedName>
        <fullName evidence="4">PLAT domain-containing protein</fullName>
    </recommendedName>
</protein>
<evidence type="ECO:0000313" key="7">
    <source>
        <dbReference type="Proteomes" id="UP000011087"/>
    </source>
</evidence>
<reference evidence="5 7" key="1">
    <citation type="journal article" date="2012" name="Nature">
        <title>Algal genomes reveal evolutionary mosaicism and the fate of nucleomorphs.</title>
        <authorList>
            <consortium name="DOE Joint Genome Institute"/>
            <person name="Curtis B.A."/>
            <person name="Tanifuji G."/>
            <person name="Burki F."/>
            <person name="Gruber A."/>
            <person name="Irimia M."/>
            <person name="Maruyama S."/>
            <person name="Arias M.C."/>
            <person name="Ball S.G."/>
            <person name="Gile G.H."/>
            <person name="Hirakawa Y."/>
            <person name="Hopkins J.F."/>
            <person name="Kuo A."/>
            <person name="Rensing S.A."/>
            <person name="Schmutz J."/>
            <person name="Symeonidi A."/>
            <person name="Elias M."/>
            <person name="Eveleigh R.J."/>
            <person name="Herman E.K."/>
            <person name="Klute M.J."/>
            <person name="Nakayama T."/>
            <person name="Obornik M."/>
            <person name="Reyes-Prieto A."/>
            <person name="Armbrust E.V."/>
            <person name="Aves S.J."/>
            <person name="Beiko R.G."/>
            <person name="Coutinho P."/>
            <person name="Dacks J.B."/>
            <person name="Durnford D.G."/>
            <person name="Fast N.M."/>
            <person name="Green B.R."/>
            <person name="Grisdale C.J."/>
            <person name="Hempel F."/>
            <person name="Henrissat B."/>
            <person name="Hoppner M.P."/>
            <person name="Ishida K."/>
            <person name="Kim E."/>
            <person name="Koreny L."/>
            <person name="Kroth P.G."/>
            <person name="Liu Y."/>
            <person name="Malik S.B."/>
            <person name="Maier U.G."/>
            <person name="McRose D."/>
            <person name="Mock T."/>
            <person name="Neilson J.A."/>
            <person name="Onodera N.T."/>
            <person name="Poole A.M."/>
            <person name="Pritham E.J."/>
            <person name="Richards T.A."/>
            <person name="Rocap G."/>
            <person name="Roy S.W."/>
            <person name="Sarai C."/>
            <person name="Schaack S."/>
            <person name="Shirato S."/>
            <person name="Slamovits C.H."/>
            <person name="Spencer D.F."/>
            <person name="Suzuki S."/>
            <person name="Worden A.Z."/>
            <person name="Zauner S."/>
            <person name="Barry K."/>
            <person name="Bell C."/>
            <person name="Bharti A.K."/>
            <person name="Crow J.A."/>
            <person name="Grimwood J."/>
            <person name="Kramer R."/>
            <person name="Lindquist E."/>
            <person name="Lucas S."/>
            <person name="Salamov A."/>
            <person name="McFadden G.I."/>
            <person name="Lane C.E."/>
            <person name="Keeling P.J."/>
            <person name="Gray M.W."/>
            <person name="Grigoriev I.V."/>
            <person name="Archibald J.M."/>
        </authorList>
    </citation>
    <scope>NUCLEOTIDE SEQUENCE</scope>
    <source>
        <strain evidence="5 7">CCMP2712</strain>
    </source>
</reference>
<dbReference type="InterPro" id="IPR001024">
    <property type="entry name" value="PLAT/LH2_dom"/>
</dbReference>
<feature type="compositionally biased region" description="Polar residues" evidence="3">
    <location>
        <begin position="234"/>
        <end position="244"/>
    </location>
</feature>
<dbReference type="InterPro" id="IPR036392">
    <property type="entry name" value="PLAT/LH2_dom_sf"/>
</dbReference>
<keyword evidence="7" id="KW-1185">Reference proteome</keyword>
<organism evidence="5">
    <name type="scientific">Guillardia theta (strain CCMP2712)</name>
    <name type="common">Cryptophyte</name>
    <dbReference type="NCBI Taxonomy" id="905079"/>
    <lineage>
        <taxon>Eukaryota</taxon>
        <taxon>Cryptophyceae</taxon>
        <taxon>Pyrenomonadales</taxon>
        <taxon>Geminigeraceae</taxon>
        <taxon>Guillardia</taxon>
    </lineage>
</organism>
<dbReference type="EnsemblProtists" id="EKX37506">
    <property type="protein sequence ID" value="EKX37506"/>
    <property type="gene ID" value="GUITHDRAFT_144940"/>
</dbReference>
<dbReference type="GO" id="GO:0005262">
    <property type="term" value="F:calcium channel activity"/>
    <property type="evidence" value="ECO:0007669"/>
    <property type="project" value="TreeGrafter"/>
</dbReference>
<keyword evidence="2" id="KW-0175">Coiled coil</keyword>
<dbReference type="GO" id="GO:0050982">
    <property type="term" value="P:detection of mechanical stimulus"/>
    <property type="evidence" value="ECO:0007669"/>
    <property type="project" value="TreeGrafter"/>
</dbReference>
<evidence type="ECO:0000259" key="4">
    <source>
        <dbReference type="PROSITE" id="PS50095"/>
    </source>
</evidence>
<dbReference type="EMBL" id="JH993058">
    <property type="protein sequence ID" value="EKX37506.1"/>
    <property type="molecule type" value="Genomic_DNA"/>
</dbReference>
<sequence>MAGNREERPGGRLRARTRQSDRMAGEEEEDPVLRAGRFSSRAGVLGRDTEDGVSSLLDLRRQADEVSRRAGGMRKSVVDAKVAMVAQRLAFERRLQVGEQDGADPVTKARSSHAWAEIPTDHLKFGKLVKGRNEVDEEVLALRREIVEGEREYRSLIVQKSKLDRMAAAFTSSRVIQELSSKELSYNMTDDMKKLLKSTNRLRSQISMQGEAAPGLKVPHLSSYGSPTAAGPRGSSNSSAVNRQNNERLELSLLRDKVQTLESKISEFENNMSLASILDDSEVKRIVDDYLLEEHSISYQLEVRTGSHEKSQTDCEVYVSLAGTMGFSEREMLFNPHYGQTSFEKGSVRYFIIRTSKDLGELQNMTVWIGSVGDKPSWFLEDIIVYNLKTVSDVFVCGGQLWGLGRRVGGR</sequence>
<reference evidence="7" key="2">
    <citation type="submission" date="2012-11" db="EMBL/GenBank/DDBJ databases">
        <authorList>
            <person name="Kuo A."/>
            <person name="Curtis B.A."/>
            <person name="Tanifuji G."/>
            <person name="Burki F."/>
            <person name="Gruber A."/>
            <person name="Irimia M."/>
            <person name="Maruyama S."/>
            <person name="Arias M.C."/>
            <person name="Ball S.G."/>
            <person name="Gile G.H."/>
            <person name="Hirakawa Y."/>
            <person name="Hopkins J.F."/>
            <person name="Rensing S.A."/>
            <person name="Schmutz J."/>
            <person name="Symeonidi A."/>
            <person name="Elias M."/>
            <person name="Eveleigh R.J."/>
            <person name="Herman E.K."/>
            <person name="Klute M.J."/>
            <person name="Nakayama T."/>
            <person name="Obornik M."/>
            <person name="Reyes-Prieto A."/>
            <person name="Armbrust E.V."/>
            <person name="Aves S.J."/>
            <person name="Beiko R.G."/>
            <person name="Coutinho P."/>
            <person name="Dacks J.B."/>
            <person name="Durnford D.G."/>
            <person name="Fast N.M."/>
            <person name="Green B.R."/>
            <person name="Grisdale C."/>
            <person name="Hempe F."/>
            <person name="Henrissat B."/>
            <person name="Hoppner M.P."/>
            <person name="Ishida K.-I."/>
            <person name="Kim E."/>
            <person name="Koreny L."/>
            <person name="Kroth P.G."/>
            <person name="Liu Y."/>
            <person name="Malik S.-B."/>
            <person name="Maier U.G."/>
            <person name="McRose D."/>
            <person name="Mock T."/>
            <person name="Neilson J.A."/>
            <person name="Onodera N.T."/>
            <person name="Poole A.M."/>
            <person name="Pritham E.J."/>
            <person name="Richards T.A."/>
            <person name="Rocap G."/>
            <person name="Roy S.W."/>
            <person name="Sarai C."/>
            <person name="Schaack S."/>
            <person name="Shirato S."/>
            <person name="Slamovits C.H."/>
            <person name="Spencer D.F."/>
            <person name="Suzuki S."/>
            <person name="Worden A.Z."/>
            <person name="Zauner S."/>
            <person name="Barry K."/>
            <person name="Bell C."/>
            <person name="Bharti A.K."/>
            <person name="Crow J.A."/>
            <person name="Grimwood J."/>
            <person name="Kramer R."/>
            <person name="Lindquist E."/>
            <person name="Lucas S."/>
            <person name="Salamov A."/>
            <person name="McFadden G.I."/>
            <person name="Lane C.E."/>
            <person name="Keeling P.J."/>
            <person name="Gray M.W."/>
            <person name="Grigoriev I.V."/>
            <person name="Archibald J.M."/>
        </authorList>
    </citation>
    <scope>NUCLEOTIDE SEQUENCE</scope>
    <source>
        <strain evidence="7">CCMP2712</strain>
    </source>
</reference>
<gene>
    <name evidence="5" type="ORF">GUITHDRAFT_144940</name>
</gene>
<dbReference type="Pfam" id="PF01477">
    <property type="entry name" value="PLAT"/>
    <property type="match status" value="1"/>
</dbReference>
<evidence type="ECO:0000256" key="2">
    <source>
        <dbReference type="SAM" id="Coils"/>
    </source>
</evidence>